<evidence type="ECO:0000256" key="3">
    <source>
        <dbReference type="ARBA" id="ARBA00023163"/>
    </source>
</evidence>
<evidence type="ECO:0000256" key="2">
    <source>
        <dbReference type="ARBA" id="ARBA00023015"/>
    </source>
</evidence>
<sequence>MTHSVIPTLMRLQLDKTEYVLLKALTLCNPSWENLSDAGKRILEPYRTEYADALFKYCMINRGSVEGPSTYSALLAVLDTLMSEAKRAKETHTLLTVLRLRHHSIPLIDEICE</sequence>
<comment type="similarity">
    <text evidence="1">Belongs to the nuclear hormone receptor family.</text>
</comment>
<evidence type="ECO:0000259" key="5">
    <source>
        <dbReference type="PROSITE" id="PS51843"/>
    </source>
</evidence>
<dbReference type="PROSITE" id="PS51843">
    <property type="entry name" value="NR_LBD"/>
    <property type="match status" value="1"/>
</dbReference>
<reference evidence="6" key="1">
    <citation type="submission" date="2023-10" db="EMBL/GenBank/DDBJ databases">
        <title>Genome assembly of Pristionchus species.</title>
        <authorList>
            <person name="Yoshida K."/>
            <person name="Sommer R.J."/>
        </authorList>
    </citation>
    <scope>NUCLEOTIDE SEQUENCE</scope>
    <source>
        <strain evidence="6">RS0144</strain>
    </source>
</reference>
<comment type="caution">
    <text evidence="6">The sequence shown here is derived from an EMBL/GenBank/DDBJ whole genome shotgun (WGS) entry which is preliminary data.</text>
</comment>
<dbReference type="PANTHER" id="PTHR45886:SF18">
    <property type="entry name" value="NR LBD DOMAIN-CONTAINING PROTEIN-RELATED"/>
    <property type="match status" value="1"/>
</dbReference>
<evidence type="ECO:0000313" key="6">
    <source>
        <dbReference type="EMBL" id="GMS92437.1"/>
    </source>
</evidence>
<keyword evidence="4" id="KW-0675">Receptor</keyword>
<name>A0AAV5TBZ0_9BILA</name>
<organism evidence="6 7">
    <name type="scientific">Pristionchus entomophagus</name>
    <dbReference type="NCBI Taxonomy" id="358040"/>
    <lineage>
        <taxon>Eukaryota</taxon>
        <taxon>Metazoa</taxon>
        <taxon>Ecdysozoa</taxon>
        <taxon>Nematoda</taxon>
        <taxon>Chromadorea</taxon>
        <taxon>Rhabditida</taxon>
        <taxon>Rhabditina</taxon>
        <taxon>Diplogasteromorpha</taxon>
        <taxon>Diplogasteroidea</taxon>
        <taxon>Neodiplogasteridae</taxon>
        <taxon>Pristionchus</taxon>
    </lineage>
</organism>
<dbReference type="AlphaFoldDB" id="A0AAV5TBZ0"/>
<dbReference type="Proteomes" id="UP001432027">
    <property type="component" value="Unassembled WGS sequence"/>
</dbReference>
<gene>
    <name evidence="6" type="ORF">PENTCL1PPCAC_14612</name>
</gene>
<accession>A0AAV5TBZ0</accession>
<proteinExistence type="inferred from homology"/>
<dbReference type="PANTHER" id="PTHR45886">
    <property type="entry name" value="NUCLEAR HORMONE RECEPTOR FAMILY-RELATED-RELATED"/>
    <property type="match status" value="1"/>
</dbReference>
<evidence type="ECO:0000313" key="7">
    <source>
        <dbReference type="Proteomes" id="UP001432027"/>
    </source>
</evidence>
<keyword evidence="2" id="KW-0805">Transcription regulation</keyword>
<protein>
    <recommendedName>
        <fullName evidence="5">NR LBD domain-containing protein</fullName>
    </recommendedName>
</protein>
<dbReference type="InterPro" id="IPR000536">
    <property type="entry name" value="Nucl_hrmn_rcpt_lig-bd"/>
</dbReference>
<evidence type="ECO:0000256" key="4">
    <source>
        <dbReference type="ARBA" id="ARBA00023170"/>
    </source>
</evidence>
<dbReference type="InterPro" id="IPR035500">
    <property type="entry name" value="NHR-like_dom_sf"/>
</dbReference>
<feature type="domain" description="NR LBD" evidence="5">
    <location>
        <begin position="1"/>
        <end position="113"/>
    </location>
</feature>
<dbReference type="SUPFAM" id="SSF48508">
    <property type="entry name" value="Nuclear receptor ligand-binding domain"/>
    <property type="match status" value="1"/>
</dbReference>
<keyword evidence="3" id="KW-0804">Transcription</keyword>
<dbReference type="Pfam" id="PF00104">
    <property type="entry name" value="Hormone_recep"/>
    <property type="match status" value="1"/>
</dbReference>
<dbReference type="Gene3D" id="1.10.565.10">
    <property type="entry name" value="Retinoid X Receptor"/>
    <property type="match status" value="1"/>
</dbReference>
<evidence type="ECO:0000256" key="1">
    <source>
        <dbReference type="ARBA" id="ARBA00005993"/>
    </source>
</evidence>
<dbReference type="EMBL" id="BTSX01000004">
    <property type="protein sequence ID" value="GMS92437.1"/>
    <property type="molecule type" value="Genomic_DNA"/>
</dbReference>
<keyword evidence="7" id="KW-1185">Reference proteome</keyword>